<dbReference type="InterPro" id="IPR045501">
    <property type="entry name" value="DUF6490"/>
</dbReference>
<feature type="compositionally biased region" description="Basic and acidic residues" evidence="1">
    <location>
        <begin position="153"/>
        <end position="165"/>
    </location>
</feature>
<evidence type="ECO:0000256" key="2">
    <source>
        <dbReference type="SAM" id="Phobius"/>
    </source>
</evidence>
<feature type="transmembrane region" description="Helical" evidence="2">
    <location>
        <begin position="60"/>
        <end position="79"/>
    </location>
</feature>
<keyword evidence="2" id="KW-0472">Membrane</keyword>
<dbReference type="PANTHER" id="PTHR46610:SF2">
    <property type="entry name" value="OS01G0714600 PROTEIN"/>
    <property type="match status" value="1"/>
</dbReference>
<feature type="transmembrane region" description="Helical" evidence="2">
    <location>
        <begin position="99"/>
        <end position="118"/>
    </location>
</feature>
<organism evidence="3">
    <name type="scientific">Arundo donax</name>
    <name type="common">Giant reed</name>
    <name type="synonym">Donax arundinaceus</name>
    <dbReference type="NCBI Taxonomy" id="35708"/>
    <lineage>
        <taxon>Eukaryota</taxon>
        <taxon>Viridiplantae</taxon>
        <taxon>Streptophyta</taxon>
        <taxon>Embryophyta</taxon>
        <taxon>Tracheophyta</taxon>
        <taxon>Spermatophyta</taxon>
        <taxon>Magnoliopsida</taxon>
        <taxon>Liliopsida</taxon>
        <taxon>Poales</taxon>
        <taxon>Poaceae</taxon>
        <taxon>PACMAD clade</taxon>
        <taxon>Arundinoideae</taxon>
        <taxon>Arundineae</taxon>
        <taxon>Arundo</taxon>
    </lineage>
</organism>
<protein>
    <submittedName>
        <fullName evidence="3">Uncharacterized protein</fullName>
    </submittedName>
</protein>
<dbReference type="EMBL" id="GBRH01231246">
    <property type="protein sequence ID" value="JAD66649.1"/>
    <property type="molecule type" value="Transcribed_RNA"/>
</dbReference>
<dbReference type="AlphaFoldDB" id="A0A0A9BRQ8"/>
<keyword evidence="2" id="KW-1133">Transmembrane helix</keyword>
<reference evidence="3" key="1">
    <citation type="submission" date="2014-09" db="EMBL/GenBank/DDBJ databases">
        <authorList>
            <person name="Magalhaes I.L.F."/>
            <person name="Oliveira U."/>
            <person name="Santos F.R."/>
            <person name="Vidigal T.H.D.A."/>
            <person name="Brescovit A.D."/>
            <person name="Santos A.J."/>
        </authorList>
    </citation>
    <scope>NUCLEOTIDE SEQUENCE</scope>
    <source>
        <tissue evidence="3">Shoot tissue taken approximately 20 cm above the soil surface</tissue>
    </source>
</reference>
<evidence type="ECO:0000256" key="1">
    <source>
        <dbReference type="SAM" id="MobiDB-lite"/>
    </source>
</evidence>
<evidence type="ECO:0000313" key="3">
    <source>
        <dbReference type="EMBL" id="JAD66649.1"/>
    </source>
</evidence>
<proteinExistence type="predicted"/>
<sequence length="185" mass="19778">MVTATLSAPGSKAARLSAISPAHPTKPAATVSPISARHLCLLVLFLNCCAAVYNSRHDPWSLAFVAASFTDLVVLFHLIHRFETAPLGSPARERIKATVWLLSSILTVMFSYKVAALMPLAAAIVVWTMGVSTVLAGFYMFFLCGEAEQANSDDKPLEAAEDGAHKQPRNGSLEAPDLQQPLVSS</sequence>
<feature type="transmembrane region" description="Helical" evidence="2">
    <location>
        <begin position="124"/>
        <end position="145"/>
    </location>
</feature>
<dbReference type="PANTHER" id="PTHR46610">
    <property type="entry name" value="OS05G0181300 PROTEIN"/>
    <property type="match status" value="1"/>
</dbReference>
<feature type="region of interest" description="Disordered" evidence="1">
    <location>
        <begin position="153"/>
        <end position="185"/>
    </location>
</feature>
<dbReference type="Pfam" id="PF20100">
    <property type="entry name" value="DUF6490"/>
    <property type="match status" value="1"/>
</dbReference>
<reference evidence="3" key="2">
    <citation type="journal article" date="2015" name="Data Brief">
        <title>Shoot transcriptome of the giant reed, Arundo donax.</title>
        <authorList>
            <person name="Barrero R.A."/>
            <person name="Guerrero F.D."/>
            <person name="Moolhuijzen P."/>
            <person name="Goolsby J.A."/>
            <person name="Tidwell J."/>
            <person name="Bellgard S.E."/>
            <person name="Bellgard M.I."/>
        </authorList>
    </citation>
    <scope>NUCLEOTIDE SEQUENCE</scope>
    <source>
        <tissue evidence="3">Shoot tissue taken approximately 20 cm above the soil surface</tissue>
    </source>
</reference>
<accession>A0A0A9BRQ8</accession>
<keyword evidence="2" id="KW-0812">Transmembrane</keyword>
<name>A0A0A9BRQ8_ARUDO</name>